<dbReference type="AlphaFoldDB" id="A0A1A9EUB2"/>
<dbReference type="InterPro" id="IPR040026">
    <property type="entry name" value="FliD"/>
</dbReference>
<dbReference type="Proteomes" id="UP000078070">
    <property type="component" value="Chromosome"/>
</dbReference>
<dbReference type="EMBL" id="CP015839">
    <property type="protein sequence ID" value="ANG61734.1"/>
    <property type="molecule type" value="Genomic_DNA"/>
</dbReference>
<evidence type="ECO:0000256" key="1">
    <source>
        <dbReference type="ARBA" id="ARBA00009764"/>
    </source>
</evidence>
<comment type="function">
    <text evidence="5">Required for morphogenesis and for the elongation of the flagellar filament by facilitating polymerization of the flagellin monomers at the tip of growing filament. Forms a capping structure, which prevents flagellin subunits (transported through the central channel of the flagellum) from leaking out without polymerization at the distal end.</text>
</comment>
<feature type="domain" description="Flagellar hook-associated protein 2 C-terminal" evidence="7">
    <location>
        <begin position="226"/>
        <end position="447"/>
    </location>
</feature>
<evidence type="ECO:0000256" key="5">
    <source>
        <dbReference type="RuleBase" id="RU362066"/>
    </source>
</evidence>
<evidence type="ECO:0000256" key="2">
    <source>
        <dbReference type="ARBA" id="ARBA00011255"/>
    </source>
</evidence>
<dbReference type="PANTHER" id="PTHR30288">
    <property type="entry name" value="FLAGELLAR CAP/ASSEMBLY PROTEIN FLID"/>
    <property type="match status" value="1"/>
</dbReference>
<dbReference type="GO" id="GO:0009421">
    <property type="term" value="C:bacterial-type flagellum filament cap"/>
    <property type="evidence" value="ECO:0007669"/>
    <property type="project" value="InterPro"/>
</dbReference>
<dbReference type="STRING" id="1821621.A8C75_04085"/>
<evidence type="ECO:0000259" key="7">
    <source>
        <dbReference type="Pfam" id="PF07195"/>
    </source>
</evidence>
<keyword evidence="3" id="KW-0175">Coiled coil</keyword>
<dbReference type="Pfam" id="PF07195">
    <property type="entry name" value="FliD_C"/>
    <property type="match status" value="1"/>
</dbReference>
<keyword evidence="9" id="KW-1185">Reference proteome</keyword>
<proteinExistence type="inferred from homology"/>
<dbReference type="InterPro" id="IPR010809">
    <property type="entry name" value="FliD_C"/>
</dbReference>
<protein>
    <recommendedName>
        <fullName evidence="5">Flagellar hook-associated protein 2</fullName>
        <shortName evidence="5">HAP2</shortName>
    </recommendedName>
    <alternativeName>
        <fullName evidence="5">Flagellar cap protein</fullName>
    </alternativeName>
</protein>
<comment type="subcellular location">
    <subcellularLocation>
        <location evidence="5">Secreted</location>
    </subcellularLocation>
    <subcellularLocation>
        <location evidence="5">Bacterial flagellum</location>
    </subcellularLocation>
</comment>
<gene>
    <name evidence="8" type="ORF">A8C75_04085</name>
</gene>
<evidence type="ECO:0000313" key="9">
    <source>
        <dbReference type="Proteomes" id="UP000078070"/>
    </source>
</evidence>
<name>A0A1A9EUB2_9GAMM</name>
<evidence type="ECO:0000259" key="6">
    <source>
        <dbReference type="Pfam" id="PF02465"/>
    </source>
</evidence>
<dbReference type="GO" id="GO:0005576">
    <property type="term" value="C:extracellular region"/>
    <property type="evidence" value="ECO:0007669"/>
    <property type="project" value="UniProtKB-SubCell"/>
</dbReference>
<accession>A0A1A9EUB2</accession>
<dbReference type="OrthoDB" id="5980200at2"/>
<dbReference type="GO" id="GO:0009424">
    <property type="term" value="C:bacterial-type flagellum hook"/>
    <property type="evidence" value="ECO:0007669"/>
    <property type="project" value="UniProtKB-UniRule"/>
</dbReference>
<dbReference type="KEGG" id="mars:A8C75_04085"/>
<evidence type="ECO:0000256" key="4">
    <source>
        <dbReference type="ARBA" id="ARBA00023143"/>
    </source>
</evidence>
<dbReference type="Pfam" id="PF02465">
    <property type="entry name" value="FliD_N"/>
    <property type="match status" value="1"/>
</dbReference>
<dbReference type="RefSeq" id="WP_067378479.1">
    <property type="nucleotide sequence ID" value="NZ_CP015839.1"/>
</dbReference>
<sequence length="469" mass="49188">MAITTTGYGSGLPISDLVSQLVAAEGSPTETRLNQKEARLQSELSAISILKGALSSFQASFAKLQDASNFTSRSPSSSNTDIASMTAKESASLGSYSLEVSHLASAHKLVGQQDYNSGDTGSLSFGNAAGDSFSVDIATENATLEGVRDAINGASDNFGLTATILNLSSGPRLVLTANDTGEENRITSISSTSTSGDLSGFDYSYASNLDPLLDGDSSNYDQVRAATDAAFTLEGQALTSASNTVDSVIPGVTLTLKDTTEADKPVALTVGTNTTGIKTVIESFVKAYNSLQSLISEQTRYNAETGQAGSLQGDSLTRTVQNQLRSMISGSYNDGGAISSLLDLGMTTNTDGTLKLDSDKLKTALADNFEAVTAFFSAESGLANRLDTSLDTYLQSDGSFASRTESISTQMAKLGDDRESLDIRMSALEARLLSQFNAMDAMVAQLSSTGDFLTQQLESISQISNFRNK</sequence>
<dbReference type="InterPro" id="IPR003481">
    <property type="entry name" value="FliD_N"/>
</dbReference>
<evidence type="ECO:0000256" key="3">
    <source>
        <dbReference type="ARBA" id="ARBA00023054"/>
    </source>
</evidence>
<dbReference type="PANTHER" id="PTHR30288:SF0">
    <property type="entry name" value="FLAGELLAR HOOK-ASSOCIATED PROTEIN 2"/>
    <property type="match status" value="1"/>
</dbReference>
<evidence type="ECO:0000313" key="8">
    <source>
        <dbReference type="EMBL" id="ANG61734.1"/>
    </source>
</evidence>
<feature type="domain" description="Flagellar hook-associated protein 2 N-terminal" evidence="6">
    <location>
        <begin position="10"/>
        <end position="107"/>
    </location>
</feature>
<comment type="similarity">
    <text evidence="1 5">Belongs to the FliD family.</text>
</comment>
<comment type="subunit">
    <text evidence="2 5">Homopentamer.</text>
</comment>
<reference evidence="8 9" key="2">
    <citation type="journal article" date="2018" name="Int. J. Syst. Evol. Microbiol.">
        <title>Marinobacterium aestuarii sp. nov., a benzene-degrading marine bacterium isolated from estuary sediment.</title>
        <authorList>
            <person name="Bae S.S."/>
            <person name="Jung J."/>
            <person name="Chung D."/>
            <person name="Baek K."/>
        </authorList>
    </citation>
    <scope>NUCLEOTIDE SEQUENCE [LARGE SCALE GENOMIC DNA]</scope>
    <source>
        <strain evidence="8 9">ST58-10</strain>
    </source>
</reference>
<dbReference type="GO" id="GO:0071973">
    <property type="term" value="P:bacterial-type flagellum-dependent cell motility"/>
    <property type="evidence" value="ECO:0007669"/>
    <property type="project" value="TreeGrafter"/>
</dbReference>
<organism evidence="8 9">
    <name type="scientific">Marinobacterium aestuarii</name>
    <dbReference type="NCBI Taxonomy" id="1821621"/>
    <lineage>
        <taxon>Bacteria</taxon>
        <taxon>Pseudomonadati</taxon>
        <taxon>Pseudomonadota</taxon>
        <taxon>Gammaproteobacteria</taxon>
        <taxon>Oceanospirillales</taxon>
        <taxon>Oceanospirillaceae</taxon>
        <taxon>Marinobacterium</taxon>
    </lineage>
</organism>
<reference evidence="9" key="1">
    <citation type="submission" date="2016-05" db="EMBL/GenBank/DDBJ databases">
        <authorList>
            <person name="Baek K."/>
            <person name="Yang S.-J."/>
        </authorList>
    </citation>
    <scope>NUCLEOTIDE SEQUENCE [LARGE SCALE GENOMIC DNA]</scope>
    <source>
        <strain evidence="9">ST58-10</strain>
    </source>
</reference>
<dbReference type="GO" id="GO:0007155">
    <property type="term" value="P:cell adhesion"/>
    <property type="evidence" value="ECO:0007669"/>
    <property type="project" value="InterPro"/>
</dbReference>
<keyword evidence="5" id="KW-0964">Secreted</keyword>
<keyword evidence="4 5" id="KW-0975">Bacterial flagellum</keyword>